<dbReference type="InterPro" id="IPR023213">
    <property type="entry name" value="CAT-like_dom_sf"/>
</dbReference>
<dbReference type="RefSeq" id="WP_411828700.1">
    <property type="nucleotide sequence ID" value="NZ_CP040324.1"/>
</dbReference>
<comment type="similarity">
    <text evidence="2">Belongs to the ATP-dependent AMP-binding enzyme family.</text>
</comment>
<dbReference type="InterPro" id="IPR020845">
    <property type="entry name" value="AMP-binding_CS"/>
</dbReference>
<accession>A0AAE6REA7</accession>
<gene>
    <name evidence="6" type="ORF">TCK1_3766</name>
</gene>
<dbReference type="PROSITE" id="PS00012">
    <property type="entry name" value="PHOSPHOPANTETHEINE"/>
    <property type="match status" value="1"/>
</dbReference>
<reference evidence="6 7" key="1">
    <citation type="submission" date="2019-05" db="EMBL/GenBank/DDBJ databases">
        <title>Complete genome sequence of Pseudomonas Pseudomonas resinovorans.</title>
        <authorList>
            <person name="Chen H.-P."/>
        </authorList>
    </citation>
    <scope>NUCLEOTIDE SEQUENCE [LARGE SCALE GENOMIC DNA]</scope>
    <source>
        <strain evidence="6 7">TCU-CK1</strain>
    </source>
</reference>
<dbReference type="Gene3D" id="1.10.1200.10">
    <property type="entry name" value="ACP-like"/>
    <property type="match status" value="2"/>
</dbReference>
<keyword evidence="3" id="KW-0596">Phosphopantetheine</keyword>
<dbReference type="Gene3D" id="3.30.300.30">
    <property type="match status" value="2"/>
</dbReference>
<dbReference type="InterPro" id="IPR000873">
    <property type="entry name" value="AMP-dep_synth/lig_dom"/>
</dbReference>
<feature type="domain" description="Carrier" evidence="5">
    <location>
        <begin position="2579"/>
        <end position="2654"/>
    </location>
</feature>
<evidence type="ECO:0000256" key="2">
    <source>
        <dbReference type="ARBA" id="ARBA00006432"/>
    </source>
</evidence>
<dbReference type="FunFam" id="3.40.50.980:FF:000001">
    <property type="entry name" value="Non-ribosomal peptide synthetase"/>
    <property type="match status" value="2"/>
</dbReference>
<dbReference type="FunFam" id="3.40.50.980:FF:000002">
    <property type="entry name" value="Enterobactin synthetase component F"/>
    <property type="match status" value="1"/>
</dbReference>
<protein>
    <submittedName>
        <fullName evidence="6">Non-ribosomal peptide synthetase</fullName>
    </submittedName>
</protein>
<comment type="cofactor">
    <cofactor evidence="1">
        <name>pantetheine 4'-phosphate</name>
        <dbReference type="ChEBI" id="CHEBI:47942"/>
    </cofactor>
</comment>
<dbReference type="NCBIfam" id="NF003417">
    <property type="entry name" value="PRK04813.1"/>
    <property type="match status" value="2"/>
</dbReference>
<dbReference type="Pfam" id="PF00550">
    <property type="entry name" value="PP-binding"/>
    <property type="match status" value="2"/>
</dbReference>
<organism evidence="6 7">
    <name type="scientific">Pseudomonas monteilii</name>
    <dbReference type="NCBI Taxonomy" id="76759"/>
    <lineage>
        <taxon>Bacteria</taxon>
        <taxon>Pseudomonadati</taxon>
        <taxon>Pseudomonadota</taxon>
        <taxon>Gammaproteobacteria</taxon>
        <taxon>Pseudomonadales</taxon>
        <taxon>Pseudomonadaceae</taxon>
        <taxon>Pseudomonas</taxon>
    </lineage>
</organism>
<dbReference type="CDD" id="cd19531">
    <property type="entry name" value="LCL_NRPS-like"/>
    <property type="match status" value="1"/>
</dbReference>
<dbReference type="CDD" id="cd19543">
    <property type="entry name" value="DCL_NRPS"/>
    <property type="match status" value="1"/>
</dbReference>
<dbReference type="SMART" id="SM00823">
    <property type="entry name" value="PKS_PP"/>
    <property type="match status" value="2"/>
</dbReference>
<dbReference type="InterPro" id="IPR036736">
    <property type="entry name" value="ACP-like_sf"/>
</dbReference>
<dbReference type="NCBIfam" id="TIGR01720">
    <property type="entry name" value="NRPS-para261"/>
    <property type="match status" value="1"/>
</dbReference>
<evidence type="ECO:0000313" key="6">
    <source>
        <dbReference type="EMBL" id="QHB29112.1"/>
    </source>
</evidence>
<dbReference type="SUPFAM" id="SSF47336">
    <property type="entry name" value="ACP-like"/>
    <property type="match status" value="2"/>
</dbReference>
<dbReference type="InterPro" id="IPR020806">
    <property type="entry name" value="PKS_PP-bd"/>
</dbReference>
<dbReference type="Gene3D" id="3.40.50.980">
    <property type="match status" value="4"/>
</dbReference>
<dbReference type="EMBL" id="CP040324">
    <property type="protein sequence ID" value="QHB29112.1"/>
    <property type="molecule type" value="Genomic_DNA"/>
</dbReference>
<feature type="domain" description="Carrier" evidence="5">
    <location>
        <begin position="1060"/>
        <end position="1134"/>
    </location>
</feature>
<dbReference type="Pfam" id="PF00501">
    <property type="entry name" value="AMP-binding"/>
    <property type="match status" value="2"/>
</dbReference>
<dbReference type="Gene3D" id="3.30.559.10">
    <property type="entry name" value="Chloramphenicol acetyltransferase-like domain"/>
    <property type="match status" value="3"/>
</dbReference>
<dbReference type="FunFam" id="3.30.300.30:FF:000010">
    <property type="entry name" value="Enterobactin synthetase component F"/>
    <property type="match status" value="2"/>
</dbReference>
<dbReference type="Pfam" id="PF13193">
    <property type="entry name" value="AMP-binding_C"/>
    <property type="match status" value="2"/>
</dbReference>
<evidence type="ECO:0000256" key="1">
    <source>
        <dbReference type="ARBA" id="ARBA00001957"/>
    </source>
</evidence>
<dbReference type="PANTHER" id="PTHR45398">
    <property type="match status" value="1"/>
</dbReference>
<dbReference type="Gene3D" id="2.30.38.10">
    <property type="entry name" value="Luciferase, Domain 3"/>
    <property type="match status" value="2"/>
</dbReference>
<dbReference type="CDD" id="cd19534">
    <property type="entry name" value="E_NRPS"/>
    <property type="match status" value="1"/>
</dbReference>
<dbReference type="FunFam" id="3.30.559.10:FF:000012">
    <property type="entry name" value="Non-ribosomal peptide synthetase"/>
    <property type="match status" value="1"/>
</dbReference>
<evidence type="ECO:0000256" key="3">
    <source>
        <dbReference type="ARBA" id="ARBA00022450"/>
    </source>
</evidence>
<dbReference type="FunFam" id="3.40.50.12780:FF:000012">
    <property type="entry name" value="Non-ribosomal peptide synthetase"/>
    <property type="match status" value="2"/>
</dbReference>
<keyword evidence="4" id="KW-0597">Phosphoprotein</keyword>
<dbReference type="InterPro" id="IPR045851">
    <property type="entry name" value="AMP-bd_C_sf"/>
</dbReference>
<evidence type="ECO:0000313" key="7">
    <source>
        <dbReference type="Proteomes" id="UP000464593"/>
    </source>
</evidence>
<dbReference type="Proteomes" id="UP000464593">
    <property type="component" value="Chromosome"/>
</dbReference>
<dbReference type="InterPro" id="IPR009081">
    <property type="entry name" value="PP-bd_ACP"/>
</dbReference>
<sequence length="2677" mass="295108">MQALLDSVKSLSTKERHALAMLLKRQGINLYGVAPIPARAPGEALALSYAQQRQWFLWQMDPQGSAYNIPVALRLKGDLDLQALQASFDALIARHETLRTTFHLDSDQPVQVIHPEAPVELVIDTLKAVDADASAALKAWVEQEVQQPFDLEQGPLLRVKLLRLAADDHVLVLTLHHIVSDGWSTPIMVDELVRFYEAGKSGHALQLPPLPVQYADYALWQRQFMEAGEREKQLGYWTAHLGDEQPVLELPLDRPRGAVQSHAGARLDIAIADALADSLKQLAKRQGVTLFTLLLASFQALLHRYSGQNDIRVGVPIANRTRSEVEGLIGFFVNTQVLKAEFDLSTTFDALVAQVHQAGLGAQAHQDLPFEQLVEALQPERSLSHSPLFQVMHNHGSEGRGHTRRLPGLTLEALDWEIHTTQFDLALNTVEHEHGIGAFLTYATALFDEATIAQLAGHWQGLLAAIVAQPQQRIAELPLLNAAQQQQVVYDWNRTHADYPLEQCLQQLIEAQVQPQQRIAELPLLNAAQQQQVVYDWNRTHADYPLEQCLQQLIEAQVAATPDAPALVFAEQALSYRELNRRANQLAHKLREQGVGPDVLVGIAAERSVDMVIGLLGILKAGGAYVPLDPEYPAERLAYMMQDSGIGLLLTQAHLLAQLPVPEGVQPLLLEPLPGYSDADPVHHTRPGNLAYVIYTSGSTGRPKGAGNSHRALVNRLCWMQQAYGLDAGDTVLQKTPFSFDVSVWEFFWPLLAGARLAVAQPGEHRDPERLVEVIRQYAVTTLHFVPSMLQAFMGSAEVERCSSLKRVVCSGEALPAELAQQTLARLPGAQLYNLYGPTEAAIDVTHWTCRPGDSGVPIGRPIDNLKTHILGAGLQSVAPRAAGELYLGGIGLARGYHRRPALTAERFVPDPFDNTAQGGGRLYRTGDLARYRADGVIDYKGRLDHQVKIRGLRIELGEIETRLLEQPSVREAVVLDIDGPGGKQLAAYLVMAGDLPSDPQQQHALRGELREHLRLGLADYMVPTHLLFLERLPVTANGKLDRKALPKPDASVLQDSYVAPRNALEQQIATIWAEVLKLDQVGVTDNFFELGGDSIISIQVVSRARQAGIRFTPKALFQHQTVQDLASVATRMEGNGPQIDQAPVIGETRLLPIQQAFLEQSIAEPHHWNQAVLLTSTKVIESTALEKALHTLLEHHDALRLRFTPPQGAGAWHAAHCAPGDVDAGLLWAETLTDPDALHALCEHAQRSLNLQQGPLLRGVLATLPDGSQRLLLVIHHLAVDGVSWRILLQDLQTAYDRHVAGQPAVLPAKTTSTKAWAERLQAYAQSDALQAELGYWQSQLQGVDPQLPLDRADGSLHGRHGATVHVRLDRQQTLRLLQQAPTAYRTQVNDLLLTALARVVARWTQREDVLVQLEGHGREDLFDAVDLTRTVGWLTSLFPVKLTAAADLGASIKQIKEQLRAIPDKGIGYGALRYLGDSHAHNVLAGLPVPPITFNYLGQLDSTFAEGAGPGTERFLQPASESSGASQSAEALLENLLSINGQVYAGELSLAWTFSQAMFDRATVQALADDYVTELQVLIDHCVSQGAVGLTPSDVPLAALDQAQLDALPIPAGAIDDIYPLSPMQQGMLFHTVFEQGQGEYVNQMRVNVSGLDIERFKRAWQAMLDRHDVLRAAFVAHLERPVQVIRKQVELPFEVLDWADQDDLEGRLDAWAEADRRRGFDLHAAPLLRLTAILTGSGGHHLIFTSHHILMDGWSNAQLLGEVLQHYAGVALERPAGRYRDYIEWLQRQDAGQSETFWRQQLLHLTEPTRLAQALRQDRSRVDTGHGEHHQTLDPACFQALSAFARQRRVTVNTLLQAAWLLLLHRYTGQEGVAFGATVAGRPADLRGVEQQLGLFINTLPVAGRLQPDLRVGEWVERLQAQNLSMREHEHTPLYDIQRWAGSAGEQLFDTLLVFENYPVGEVLQQGSSAGLVFSGTQNRERTNYPLTLMIESGNALTIHYHYDRSHLGDTGVEQIARHFANLLHALVQHADTPVGELQMLDDQEQQRIVHDWNRTQMQYPQAHCLPALFEMQVARTPEAPALRFAEQTLSYRELNQRANRLASKLRTLGVGPDVLVAIAVERSVEMVVGLLAILKAGGAYVPLDPEYPRERLAYMMEQSGAHLLLTLSHLLPQLPTHGAQAWCLDSDWHQVEGFDGENLGIVQHPEHLAYCIYTSGSTGRPKGVEVRHQALVNFLASMAVEPGIDASDRVLALTSLSFDIAGLELYLPLLAGASVVLLGERQNKDPSALQAVIERHAITTIQATPSTWRMLLQALPAQTLRGCKVISGGEALPVDLAEQLLPLCGRIWNLYGPTETTIWSAAYCLDNEHPLPLLGKPIANTTLQVMAHDLSTAAAGMAGELMIGGDGLARGYQRRAALTAERFVPDPYDRSGQGGGRLYRTGDLACYRSDGLLEYVGRIDHQVKVRGYRIELGEIEARLIDDPAVREAVVIDIDGPGGKQLAGYLVSNGEAVATEEQRSALRRHLREQLRASLPDYMVPAYLTWLDALPLTPNGKLDRKALPQPDLGVSQQGHVAPQSEVEQQVAAVWAQLLNVEKVGLNDNFFDLGGHSLLALSVLSRLQLSLGLTVEPAVLFQHPVLGDFARYIESIGDASAFDEKLQRLDRLFEEFEVNE</sequence>
<dbReference type="InterPro" id="IPR025110">
    <property type="entry name" value="AMP-bd_C"/>
</dbReference>
<dbReference type="FunFam" id="1.10.1200.10:FF:000005">
    <property type="entry name" value="Nonribosomal peptide synthetase 1"/>
    <property type="match status" value="2"/>
</dbReference>
<dbReference type="PANTHER" id="PTHR45398:SF1">
    <property type="entry name" value="ENZYME, PUTATIVE (JCVI)-RELATED"/>
    <property type="match status" value="1"/>
</dbReference>
<name>A0AAE6REA7_9PSED</name>
<dbReference type="Gene3D" id="3.30.559.30">
    <property type="entry name" value="Nonribosomal peptide synthetase, condensation domain"/>
    <property type="match status" value="3"/>
</dbReference>
<dbReference type="Pfam" id="PF00668">
    <property type="entry name" value="Condensation"/>
    <property type="match status" value="3"/>
</dbReference>
<dbReference type="SUPFAM" id="SSF52777">
    <property type="entry name" value="CoA-dependent acyltransferases"/>
    <property type="match status" value="6"/>
</dbReference>
<dbReference type="NCBIfam" id="TIGR01733">
    <property type="entry name" value="AA-adenyl-dom"/>
    <property type="match status" value="2"/>
</dbReference>
<dbReference type="SUPFAM" id="SSF56801">
    <property type="entry name" value="Acetyl-CoA synthetase-like"/>
    <property type="match status" value="2"/>
</dbReference>
<evidence type="ECO:0000259" key="5">
    <source>
        <dbReference type="PROSITE" id="PS50075"/>
    </source>
</evidence>
<dbReference type="CDD" id="cd05930">
    <property type="entry name" value="A_NRPS"/>
    <property type="match status" value="1"/>
</dbReference>
<dbReference type="PROSITE" id="PS00455">
    <property type="entry name" value="AMP_BINDING"/>
    <property type="match status" value="1"/>
</dbReference>
<evidence type="ECO:0000256" key="4">
    <source>
        <dbReference type="ARBA" id="ARBA00022553"/>
    </source>
</evidence>
<dbReference type="CDD" id="cd17646">
    <property type="entry name" value="A_NRPS_AB3403-like"/>
    <property type="match status" value="1"/>
</dbReference>
<dbReference type="GO" id="GO:0031177">
    <property type="term" value="F:phosphopantetheine binding"/>
    <property type="evidence" value="ECO:0007669"/>
    <property type="project" value="InterPro"/>
</dbReference>
<dbReference type="InterPro" id="IPR010071">
    <property type="entry name" value="AA_adenyl_dom"/>
</dbReference>
<dbReference type="InterPro" id="IPR010060">
    <property type="entry name" value="NRPS_synth"/>
</dbReference>
<proteinExistence type="inferred from homology"/>
<dbReference type="GO" id="GO:0043041">
    <property type="term" value="P:amino acid activation for nonribosomal peptide biosynthetic process"/>
    <property type="evidence" value="ECO:0007669"/>
    <property type="project" value="UniProtKB-ARBA"/>
</dbReference>
<dbReference type="InterPro" id="IPR001242">
    <property type="entry name" value="Condensation_dom"/>
</dbReference>
<dbReference type="GO" id="GO:0044550">
    <property type="term" value="P:secondary metabolite biosynthetic process"/>
    <property type="evidence" value="ECO:0007669"/>
    <property type="project" value="UniProtKB-ARBA"/>
</dbReference>
<dbReference type="GO" id="GO:0003824">
    <property type="term" value="F:catalytic activity"/>
    <property type="evidence" value="ECO:0007669"/>
    <property type="project" value="InterPro"/>
</dbReference>
<dbReference type="PROSITE" id="PS50075">
    <property type="entry name" value="CARRIER"/>
    <property type="match status" value="2"/>
</dbReference>
<dbReference type="InterPro" id="IPR006162">
    <property type="entry name" value="Ppantetheine_attach_site"/>
</dbReference>